<keyword evidence="3" id="KW-1185">Reference proteome</keyword>
<dbReference type="Pfam" id="PF03548">
    <property type="entry name" value="LolA"/>
    <property type="match status" value="1"/>
</dbReference>
<evidence type="ECO:0000256" key="1">
    <source>
        <dbReference type="ARBA" id="ARBA00022729"/>
    </source>
</evidence>
<gene>
    <name evidence="2" type="ORF">DBX24_07605</name>
</gene>
<dbReference type="EMBL" id="CP029149">
    <property type="protein sequence ID" value="QHN65755.1"/>
    <property type="molecule type" value="Genomic_DNA"/>
</dbReference>
<dbReference type="InterPro" id="IPR029046">
    <property type="entry name" value="LolA/LolB/LppX"/>
</dbReference>
<dbReference type="SUPFAM" id="SSF89392">
    <property type="entry name" value="Prokaryotic lipoproteins and lipoprotein localization factors"/>
    <property type="match status" value="1"/>
</dbReference>
<accession>A0A6P1QVG5</accession>
<dbReference type="Proteomes" id="UP000464318">
    <property type="component" value="Chromosome"/>
</dbReference>
<dbReference type="AlphaFoldDB" id="A0A6P1QVG5"/>
<sequence length="211" mass="24000">MKKLLRLICIITSTAFIYAQKADAKSTQILDAVAKKYNANKNTFFKFSYGSGQKGKITKTETGTFYTTPTQHRLKIMGIEQIFDGNKVYNISSEDQEVTIAKANGSEMMFSPTNYLNSYKKEYNTTYAGKKTIEGKSTEQIKLTPIKSNGIKEVNIYIDTKQNQILRIDQTSTDNSFARISIQEYKANQNLSADTFTFKKANYKNYIITEL</sequence>
<proteinExistence type="predicted"/>
<dbReference type="KEGG" id="bcad:DBX24_07605"/>
<dbReference type="OrthoDB" id="1491557at2"/>
<organism evidence="2 3">
    <name type="scientific">Bergeyella cardium</name>
    <dbReference type="NCBI Taxonomy" id="1585976"/>
    <lineage>
        <taxon>Bacteria</taxon>
        <taxon>Pseudomonadati</taxon>
        <taxon>Bacteroidota</taxon>
        <taxon>Flavobacteriia</taxon>
        <taxon>Flavobacteriales</taxon>
        <taxon>Weeksellaceae</taxon>
        <taxon>Bergeyella</taxon>
    </lineage>
</organism>
<keyword evidence="2" id="KW-0449">Lipoprotein</keyword>
<name>A0A6P1QVG5_9FLAO</name>
<protein>
    <submittedName>
        <fullName evidence="2">Outer membrane lipoprotein carrier protein LolA</fullName>
    </submittedName>
</protein>
<dbReference type="CDD" id="cd16325">
    <property type="entry name" value="LolA"/>
    <property type="match status" value="1"/>
</dbReference>
<evidence type="ECO:0000313" key="2">
    <source>
        <dbReference type="EMBL" id="QHN65755.1"/>
    </source>
</evidence>
<reference evidence="2 3" key="1">
    <citation type="submission" date="2018-04" db="EMBL/GenBank/DDBJ databases">
        <title>Characteristic and Complete Genome Sequencing of A Novel Member of Infective Endocarditis Causative Bacteria: Bergeyella cardium QL-PH.</title>
        <authorList>
            <person name="Pan H."/>
            <person name="Sun E."/>
            <person name="Zhang Y."/>
        </authorList>
    </citation>
    <scope>NUCLEOTIDE SEQUENCE [LARGE SCALE GENOMIC DNA]</scope>
    <source>
        <strain evidence="2 3">HPQL</strain>
    </source>
</reference>
<dbReference type="InterPro" id="IPR004564">
    <property type="entry name" value="OM_lipoprot_carrier_LolA-like"/>
</dbReference>
<keyword evidence="1" id="KW-0732">Signal</keyword>
<dbReference type="Gene3D" id="2.50.20.10">
    <property type="entry name" value="Lipoprotein localisation LolA/LolB/LppX"/>
    <property type="match status" value="1"/>
</dbReference>
<dbReference type="RefSeq" id="WP_160224475.1">
    <property type="nucleotide sequence ID" value="NZ_CP029149.1"/>
</dbReference>
<evidence type="ECO:0000313" key="3">
    <source>
        <dbReference type="Proteomes" id="UP000464318"/>
    </source>
</evidence>